<dbReference type="InterPro" id="IPR050627">
    <property type="entry name" value="Nitroreductase/BluB"/>
</dbReference>
<evidence type="ECO:0000256" key="2">
    <source>
        <dbReference type="ARBA" id="ARBA00022643"/>
    </source>
</evidence>
<dbReference type="Gene3D" id="3.40.109.10">
    <property type="entry name" value="NADH Oxidase"/>
    <property type="match status" value="1"/>
</dbReference>
<keyword evidence="6" id="KW-1185">Reference proteome</keyword>
<dbReference type="EMBL" id="LSCV01000031">
    <property type="protein sequence ID" value="KXB40215.1"/>
    <property type="molecule type" value="Genomic_DNA"/>
</dbReference>
<dbReference type="OrthoDB" id="9812105at2"/>
<reference evidence="6" key="1">
    <citation type="submission" date="2016-01" db="EMBL/GenBank/DDBJ databases">
        <authorList>
            <person name="Mitreva M."/>
            <person name="Pepin K.H."/>
            <person name="Mihindukulasuriya K.A."/>
            <person name="Fulton R."/>
            <person name="Fronick C."/>
            <person name="O'Laughlin M."/>
            <person name="Miner T."/>
            <person name="Herter B."/>
            <person name="Rosa B.A."/>
            <person name="Cordes M."/>
            <person name="Tomlinson C."/>
            <person name="Wollam A."/>
            <person name="Palsikar V.B."/>
            <person name="Mardis E.R."/>
            <person name="Wilson R.K."/>
        </authorList>
    </citation>
    <scope>NUCLEOTIDE SEQUENCE [LARGE SCALE GENOMIC DNA]</scope>
    <source>
        <strain evidence="6">KA00274</strain>
    </source>
</reference>
<gene>
    <name evidence="5" type="ORF">HMPREF1872_01027</name>
</gene>
<dbReference type="STRING" id="1497955.HMPREF1872_01027"/>
<dbReference type="PANTHER" id="PTHR23026:SF90">
    <property type="entry name" value="IODOTYROSINE DEIODINASE 1"/>
    <property type="match status" value="1"/>
</dbReference>
<dbReference type="AlphaFoldDB" id="A0A133YAM9"/>
<dbReference type="Pfam" id="PF00881">
    <property type="entry name" value="Nitroreductase"/>
    <property type="match status" value="2"/>
</dbReference>
<evidence type="ECO:0000259" key="4">
    <source>
        <dbReference type="Pfam" id="PF00881"/>
    </source>
</evidence>
<keyword evidence="2" id="KW-0288">FMN</keyword>
<dbReference type="GO" id="GO:0016491">
    <property type="term" value="F:oxidoreductase activity"/>
    <property type="evidence" value="ECO:0007669"/>
    <property type="project" value="UniProtKB-KW"/>
</dbReference>
<feature type="domain" description="Nitroreductase" evidence="4">
    <location>
        <begin position="5"/>
        <end position="58"/>
    </location>
</feature>
<dbReference type="PANTHER" id="PTHR23026">
    <property type="entry name" value="NADPH NITROREDUCTASE"/>
    <property type="match status" value="1"/>
</dbReference>
<proteinExistence type="predicted"/>
<keyword evidence="3" id="KW-0560">Oxidoreductase</keyword>
<dbReference type="Proteomes" id="UP000070080">
    <property type="component" value="Unassembled WGS sequence"/>
</dbReference>
<evidence type="ECO:0000313" key="5">
    <source>
        <dbReference type="EMBL" id="KXB40215.1"/>
    </source>
</evidence>
<dbReference type="RefSeq" id="WP_066714447.1">
    <property type="nucleotide sequence ID" value="NZ_CP118869.1"/>
</dbReference>
<dbReference type="SUPFAM" id="SSF55469">
    <property type="entry name" value="FMN-dependent nitroreductase-like"/>
    <property type="match status" value="1"/>
</dbReference>
<dbReference type="InterPro" id="IPR000415">
    <property type="entry name" value="Nitroreductase-like"/>
</dbReference>
<feature type="domain" description="Nitroreductase" evidence="4">
    <location>
        <begin position="66"/>
        <end position="144"/>
    </location>
</feature>
<keyword evidence="1" id="KW-0285">Flavoprotein</keyword>
<sequence length="164" mass="18544">MDSIFNRVSVRKYQDKLVEPEKVEQILRAGMQAPSAYNLQPWEFFVIENADIKAKLAVSNNVLQAAKNSPLLILTAYREATKVPEYNQISLSACMENMWLEATSLGLGAVWLGIAPFTEHMQKVDEIVNLPAGLKSFALLSVGYPLRDKKVSDRFDQTRIHYVK</sequence>
<organism evidence="5 6">
    <name type="scientific">Amygdalobacter nucleatus</name>
    <dbReference type="NCBI Taxonomy" id="3029274"/>
    <lineage>
        <taxon>Bacteria</taxon>
        <taxon>Bacillati</taxon>
        <taxon>Bacillota</taxon>
        <taxon>Clostridia</taxon>
        <taxon>Eubacteriales</taxon>
        <taxon>Oscillospiraceae</taxon>
        <taxon>Amygdalobacter</taxon>
    </lineage>
</organism>
<evidence type="ECO:0000313" key="6">
    <source>
        <dbReference type="Proteomes" id="UP000070080"/>
    </source>
</evidence>
<name>A0A133YAM9_9FIRM</name>
<dbReference type="InterPro" id="IPR029479">
    <property type="entry name" value="Nitroreductase"/>
</dbReference>
<comment type="caution">
    <text evidence="5">The sequence shown here is derived from an EMBL/GenBank/DDBJ whole genome shotgun (WGS) entry which is preliminary data.</text>
</comment>
<evidence type="ECO:0000256" key="1">
    <source>
        <dbReference type="ARBA" id="ARBA00022630"/>
    </source>
</evidence>
<evidence type="ECO:0000256" key="3">
    <source>
        <dbReference type="ARBA" id="ARBA00023002"/>
    </source>
</evidence>
<protein>
    <submittedName>
        <fullName evidence="5">Nitroreductase family protein</fullName>
    </submittedName>
</protein>
<accession>A0A133YAM9</accession>